<dbReference type="Proteomes" id="UP000030745">
    <property type="component" value="Unassembled WGS sequence"/>
</dbReference>
<gene>
    <name evidence="3" type="ORF">SPRG_13211</name>
</gene>
<dbReference type="EMBL" id="KK583290">
    <property type="protein sequence ID" value="KDO21320.1"/>
    <property type="molecule type" value="Genomic_DNA"/>
</dbReference>
<dbReference type="RefSeq" id="XP_012207975.1">
    <property type="nucleotide sequence ID" value="XM_012352585.1"/>
</dbReference>
<evidence type="ECO:0000256" key="2">
    <source>
        <dbReference type="SAM" id="SignalP"/>
    </source>
</evidence>
<evidence type="ECO:0008006" key="5">
    <source>
        <dbReference type="Google" id="ProtNLM"/>
    </source>
</evidence>
<feature type="chain" id="PRO_5001637188" description="Secreted protein" evidence="2">
    <location>
        <begin position="17"/>
        <end position="168"/>
    </location>
</feature>
<sequence>MKIFVAALVVASAAAAAVPDCSVANFAGLLPIAMDGNGVFATCSKDINEPVSAMMNPNWIPKNLQMVKDFAKSSNCKNFYKTVTDFMLTVKPPCMLHQAGADLSTDYAGTIPFDTSIQTWTAYYTPTSAPTPKPTDAPTAAPTVAPTLKPTDAPTAAPTVAPTPNPAC</sequence>
<dbReference type="OrthoDB" id="76248at2759"/>
<dbReference type="AlphaFoldDB" id="A0A067BWV3"/>
<dbReference type="GeneID" id="24135109"/>
<feature type="region of interest" description="Disordered" evidence="1">
    <location>
        <begin position="127"/>
        <end position="168"/>
    </location>
</feature>
<dbReference type="KEGG" id="spar:SPRG_13211"/>
<keyword evidence="4" id="KW-1185">Reference proteome</keyword>
<organism evidence="3 4">
    <name type="scientific">Saprolegnia parasitica (strain CBS 223.65)</name>
    <dbReference type="NCBI Taxonomy" id="695850"/>
    <lineage>
        <taxon>Eukaryota</taxon>
        <taxon>Sar</taxon>
        <taxon>Stramenopiles</taxon>
        <taxon>Oomycota</taxon>
        <taxon>Saprolegniomycetes</taxon>
        <taxon>Saprolegniales</taxon>
        <taxon>Saprolegniaceae</taxon>
        <taxon>Saprolegnia</taxon>
    </lineage>
</organism>
<protein>
    <recommendedName>
        <fullName evidence="5">Secreted protein</fullName>
    </recommendedName>
</protein>
<name>A0A067BWV3_SAPPC</name>
<feature type="compositionally biased region" description="Low complexity" evidence="1">
    <location>
        <begin position="136"/>
        <end position="160"/>
    </location>
</feature>
<keyword evidence="2" id="KW-0732">Signal</keyword>
<evidence type="ECO:0000256" key="1">
    <source>
        <dbReference type="SAM" id="MobiDB-lite"/>
    </source>
</evidence>
<dbReference type="VEuPathDB" id="FungiDB:SPRG_13211"/>
<evidence type="ECO:0000313" key="3">
    <source>
        <dbReference type="EMBL" id="KDO21320.1"/>
    </source>
</evidence>
<evidence type="ECO:0000313" key="4">
    <source>
        <dbReference type="Proteomes" id="UP000030745"/>
    </source>
</evidence>
<reference evidence="3 4" key="1">
    <citation type="journal article" date="2013" name="PLoS Genet.">
        <title>Distinctive expansion of potential virulence genes in the genome of the oomycete fish pathogen Saprolegnia parasitica.</title>
        <authorList>
            <person name="Jiang R.H."/>
            <person name="de Bruijn I."/>
            <person name="Haas B.J."/>
            <person name="Belmonte R."/>
            <person name="Lobach L."/>
            <person name="Christie J."/>
            <person name="van den Ackerveken G."/>
            <person name="Bottin A."/>
            <person name="Bulone V."/>
            <person name="Diaz-Moreno S.M."/>
            <person name="Dumas B."/>
            <person name="Fan L."/>
            <person name="Gaulin E."/>
            <person name="Govers F."/>
            <person name="Grenville-Briggs L.J."/>
            <person name="Horner N.R."/>
            <person name="Levin J.Z."/>
            <person name="Mammella M."/>
            <person name="Meijer H.J."/>
            <person name="Morris P."/>
            <person name="Nusbaum C."/>
            <person name="Oome S."/>
            <person name="Phillips A.J."/>
            <person name="van Rooyen D."/>
            <person name="Rzeszutek E."/>
            <person name="Saraiva M."/>
            <person name="Secombes C.J."/>
            <person name="Seidl M.F."/>
            <person name="Snel B."/>
            <person name="Stassen J.H."/>
            <person name="Sykes S."/>
            <person name="Tripathy S."/>
            <person name="van den Berg H."/>
            <person name="Vega-Arreguin J.C."/>
            <person name="Wawra S."/>
            <person name="Young S.K."/>
            <person name="Zeng Q."/>
            <person name="Dieguez-Uribeondo J."/>
            <person name="Russ C."/>
            <person name="Tyler B.M."/>
            <person name="van West P."/>
        </authorList>
    </citation>
    <scope>NUCLEOTIDE SEQUENCE [LARGE SCALE GENOMIC DNA]</scope>
    <source>
        <strain evidence="3 4">CBS 223.65</strain>
    </source>
</reference>
<feature type="signal peptide" evidence="2">
    <location>
        <begin position="1"/>
        <end position="16"/>
    </location>
</feature>
<proteinExistence type="predicted"/>
<accession>A0A067BWV3</accession>